<evidence type="ECO:0000256" key="2">
    <source>
        <dbReference type="SAM" id="MobiDB-lite"/>
    </source>
</evidence>
<keyword evidence="4" id="KW-1185">Reference proteome</keyword>
<dbReference type="Proteomes" id="UP000813824">
    <property type="component" value="Unassembled WGS sequence"/>
</dbReference>
<feature type="region of interest" description="Disordered" evidence="2">
    <location>
        <begin position="189"/>
        <end position="284"/>
    </location>
</feature>
<reference evidence="3" key="1">
    <citation type="journal article" date="2021" name="New Phytol.">
        <title>Evolutionary innovations through gain and loss of genes in the ectomycorrhizal Boletales.</title>
        <authorList>
            <person name="Wu G."/>
            <person name="Miyauchi S."/>
            <person name="Morin E."/>
            <person name="Kuo A."/>
            <person name="Drula E."/>
            <person name="Varga T."/>
            <person name="Kohler A."/>
            <person name="Feng B."/>
            <person name="Cao Y."/>
            <person name="Lipzen A."/>
            <person name="Daum C."/>
            <person name="Hundley H."/>
            <person name="Pangilinan J."/>
            <person name="Johnson J."/>
            <person name="Barry K."/>
            <person name="LaButti K."/>
            <person name="Ng V."/>
            <person name="Ahrendt S."/>
            <person name="Min B."/>
            <person name="Choi I.G."/>
            <person name="Park H."/>
            <person name="Plett J.M."/>
            <person name="Magnuson J."/>
            <person name="Spatafora J.W."/>
            <person name="Nagy L.G."/>
            <person name="Henrissat B."/>
            <person name="Grigoriev I.V."/>
            <person name="Yang Z.L."/>
            <person name="Xu J."/>
            <person name="Martin F.M."/>
        </authorList>
    </citation>
    <scope>NUCLEOTIDE SEQUENCE</scope>
    <source>
        <strain evidence="3">KKN 215</strain>
    </source>
</reference>
<keyword evidence="1" id="KW-0175">Coiled coil</keyword>
<dbReference type="AlphaFoldDB" id="A0A8K0UWY3"/>
<feature type="compositionally biased region" description="Low complexity" evidence="2">
    <location>
        <begin position="213"/>
        <end position="238"/>
    </location>
</feature>
<organism evidence="3 4">
    <name type="scientific">Cristinia sonorae</name>
    <dbReference type="NCBI Taxonomy" id="1940300"/>
    <lineage>
        <taxon>Eukaryota</taxon>
        <taxon>Fungi</taxon>
        <taxon>Dikarya</taxon>
        <taxon>Basidiomycota</taxon>
        <taxon>Agaricomycotina</taxon>
        <taxon>Agaricomycetes</taxon>
        <taxon>Agaricomycetidae</taxon>
        <taxon>Agaricales</taxon>
        <taxon>Pleurotineae</taxon>
        <taxon>Stephanosporaceae</taxon>
        <taxon>Cristinia</taxon>
    </lineage>
</organism>
<name>A0A8K0UWY3_9AGAR</name>
<feature type="coiled-coil region" evidence="1">
    <location>
        <begin position="385"/>
        <end position="419"/>
    </location>
</feature>
<feature type="compositionally biased region" description="Pro residues" evidence="2">
    <location>
        <begin position="25"/>
        <end position="40"/>
    </location>
</feature>
<accession>A0A8K0UWY3</accession>
<evidence type="ECO:0000313" key="3">
    <source>
        <dbReference type="EMBL" id="KAH8105950.1"/>
    </source>
</evidence>
<evidence type="ECO:0000256" key="1">
    <source>
        <dbReference type="SAM" id="Coils"/>
    </source>
</evidence>
<proteinExistence type="predicted"/>
<protein>
    <submittedName>
        <fullName evidence="3">Uncharacterized protein</fullName>
    </submittedName>
</protein>
<feature type="region of interest" description="Disordered" evidence="2">
    <location>
        <begin position="1"/>
        <end position="40"/>
    </location>
</feature>
<evidence type="ECO:0000313" key="4">
    <source>
        <dbReference type="Proteomes" id="UP000813824"/>
    </source>
</evidence>
<feature type="compositionally biased region" description="Polar residues" evidence="2">
    <location>
        <begin position="1"/>
        <end position="23"/>
    </location>
</feature>
<feature type="region of interest" description="Disordered" evidence="2">
    <location>
        <begin position="55"/>
        <end position="76"/>
    </location>
</feature>
<gene>
    <name evidence="3" type="ORF">BXZ70DRAFT_405400</name>
</gene>
<sequence>MTSELSNALNPNIAQARSRQRNNYPPLPPDHVPQQQPVPVPAYVPHRSELELAITEPAYQSPRVPPSPAPSTNNALEEILRVLNESRDEAEKEKQRRIAWEKEQEEKYASRQTEMEQQLHTVKEELAVLKSTMAAPPPVAPSPAMPELRPYIIPYHPGYGISAIAPHSLPQTPLTPLSQHAYPPQATFIEGSSRYPYGPQTPSSSHDHAFLTPSISSASQAHSPAASSPMVAPSPAISDAPSTSSVNPRKRTAPPSPGSDESSDDESDGPGPEGSLPRKRLNGHDKRCLTIQHAIRVHFYKLMKIPSDKELPDSHVEGVALPDTSPIRYIWEKTSKQSPHNAAMKKRFLDDIRVRHKRLYKYVPEKDFATKTLEAAYEQAYTTLRQKYKTQKDQVLAMNNRLKEDHKNLKARRKERKKTKLVNRTDARKRIGAFSHPTFDGALQPECMSSEESCDESIESPHPSGAQTSLQVLRIRGLQWRSSRLLRFYTLLDHEENLDRNLKAKRIQPRTKERCLGPPKDGFHLPPRGVSSWMVSRKWVREAGDAHPDLGELLKGLLVDSPGFDWDHFDLLGVESEEELESHGHEEIPRSEISYSLAHALAPM</sequence>
<comment type="caution">
    <text evidence="3">The sequence shown here is derived from an EMBL/GenBank/DDBJ whole genome shotgun (WGS) entry which is preliminary data.</text>
</comment>
<dbReference type="EMBL" id="JAEVFJ010000003">
    <property type="protein sequence ID" value="KAH8105950.1"/>
    <property type="molecule type" value="Genomic_DNA"/>
</dbReference>
<dbReference type="OrthoDB" id="3358418at2759"/>